<dbReference type="PANTHER" id="PTHR46268:SF6">
    <property type="entry name" value="UNIVERSAL STRESS PROTEIN UP12"/>
    <property type="match status" value="1"/>
</dbReference>
<dbReference type="InterPro" id="IPR006016">
    <property type="entry name" value="UspA"/>
</dbReference>
<feature type="domain" description="UspA" evidence="2">
    <location>
        <begin position="41"/>
        <end position="177"/>
    </location>
</feature>
<dbReference type="PANTHER" id="PTHR46268">
    <property type="entry name" value="STRESS RESPONSE PROTEIN NHAX"/>
    <property type="match status" value="1"/>
</dbReference>
<dbReference type="PRINTS" id="PR01438">
    <property type="entry name" value="UNVRSLSTRESS"/>
</dbReference>
<reference evidence="3 4" key="1">
    <citation type="submission" date="2019-05" db="EMBL/GenBank/DDBJ databases">
        <title>Genome sequence of Cellulomonas hominis strain CS1.</title>
        <authorList>
            <person name="Belmont J."/>
            <person name="Maclea K.S."/>
        </authorList>
    </citation>
    <scope>NUCLEOTIDE SEQUENCE [LARGE SCALE GENOMIC DNA]</scope>
    <source>
        <strain evidence="3 4">CS1</strain>
    </source>
</reference>
<dbReference type="Pfam" id="PF00582">
    <property type="entry name" value="Usp"/>
    <property type="match status" value="1"/>
</dbReference>
<proteinExistence type="inferred from homology"/>
<accession>A0A7Z8NPD5</accession>
<name>A0A7Z8NPD5_9CELL</name>
<dbReference type="SUPFAM" id="SSF52402">
    <property type="entry name" value="Adenine nucleotide alpha hydrolases-like"/>
    <property type="match status" value="1"/>
</dbReference>
<dbReference type="Gene3D" id="3.40.50.620">
    <property type="entry name" value="HUPs"/>
    <property type="match status" value="1"/>
</dbReference>
<organism evidence="3 4">
    <name type="scientific">Cellulomonas hominis</name>
    <dbReference type="NCBI Taxonomy" id="156981"/>
    <lineage>
        <taxon>Bacteria</taxon>
        <taxon>Bacillati</taxon>
        <taxon>Actinomycetota</taxon>
        <taxon>Actinomycetes</taxon>
        <taxon>Micrococcales</taxon>
        <taxon>Cellulomonadaceae</taxon>
        <taxon>Cellulomonas</taxon>
    </lineage>
</organism>
<dbReference type="InterPro" id="IPR014729">
    <property type="entry name" value="Rossmann-like_a/b/a_fold"/>
</dbReference>
<comment type="caution">
    <text evidence="3">The sequence shown here is derived from an EMBL/GenBank/DDBJ whole genome shotgun (WGS) entry which is preliminary data.</text>
</comment>
<sequence length="177" mass="18039">MAPARGGAADSVGTTATTVREGRCGVTGQQFEIGHDGPTAVVVGVDGSDPSLRAAAYAVGVCRRQGGRLVVVYVREPGGGVASLMDTTGAASVAVAEHQDAVERALRDPRALADARGVPVQIVVRTGDPYQVLSAVAHEVRADSLVVGSSASIGHRIAGSLAVRLVRNARWPVTVVP</sequence>
<dbReference type="Proteomes" id="UP000308121">
    <property type="component" value="Unassembled WGS sequence"/>
</dbReference>
<dbReference type="InterPro" id="IPR006015">
    <property type="entry name" value="Universal_stress_UspA"/>
</dbReference>
<dbReference type="OrthoDB" id="4553288at2"/>
<dbReference type="EMBL" id="SZYE01000209">
    <property type="protein sequence ID" value="TKR22292.1"/>
    <property type="molecule type" value="Genomic_DNA"/>
</dbReference>
<comment type="similarity">
    <text evidence="1">Belongs to the universal stress protein A family.</text>
</comment>
<evidence type="ECO:0000256" key="1">
    <source>
        <dbReference type="ARBA" id="ARBA00008791"/>
    </source>
</evidence>
<evidence type="ECO:0000313" key="3">
    <source>
        <dbReference type="EMBL" id="TKR22292.1"/>
    </source>
</evidence>
<dbReference type="AlphaFoldDB" id="A0A7Z8NPD5"/>
<dbReference type="CDD" id="cd00293">
    <property type="entry name" value="USP-like"/>
    <property type="match status" value="1"/>
</dbReference>
<evidence type="ECO:0000259" key="2">
    <source>
        <dbReference type="Pfam" id="PF00582"/>
    </source>
</evidence>
<protein>
    <submittedName>
        <fullName evidence="3">Universal stress protein</fullName>
    </submittedName>
</protein>
<evidence type="ECO:0000313" key="4">
    <source>
        <dbReference type="Proteomes" id="UP000308121"/>
    </source>
</evidence>
<gene>
    <name evidence="3" type="ORF">FA014_17190</name>
</gene>